<keyword evidence="7 13" id="KW-0573">Peptidoglycan synthesis</keyword>
<keyword evidence="9 13" id="KW-0961">Cell wall biogenesis/degradation</keyword>
<dbReference type="PANTHER" id="PTHR43783">
    <property type="entry name" value="UDP-N-ACETYLGLUCOSAMINE 1-CARBOXYVINYLTRANSFERASE"/>
    <property type="match status" value="1"/>
</dbReference>
<dbReference type="GO" id="GO:0009252">
    <property type="term" value="P:peptidoglycan biosynthetic process"/>
    <property type="evidence" value="ECO:0007669"/>
    <property type="project" value="UniProtKB-UniRule"/>
</dbReference>
<keyword evidence="8 13" id="KW-0131">Cell cycle</keyword>
<dbReference type="EC" id="2.5.1.7" evidence="13"/>
<comment type="pathway">
    <text evidence="2 13">Cell wall biogenesis; peptidoglycan biosynthesis.</text>
</comment>
<dbReference type="UniPathway" id="UPA00219"/>
<dbReference type="AlphaFoldDB" id="A0A0B9A8S2"/>
<dbReference type="PANTHER" id="PTHR43783:SF1">
    <property type="entry name" value="UDP-N-ACETYLGLUCOSAMINE 1-CARBOXYVINYLTRANSFERASE"/>
    <property type="match status" value="1"/>
</dbReference>
<evidence type="ECO:0000256" key="11">
    <source>
        <dbReference type="ARBA" id="ARBA00038367"/>
    </source>
</evidence>
<evidence type="ECO:0000256" key="5">
    <source>
        <dbReference type="ARBA" id="ARBA00022679"/>
    </source>
</evidence>
<dbReference type="GO" id="GO:0071555">
    <property type="term" value="P:cell wall organization"/>
    <property type="evidence" value="ECO:0007669"/>
    <property type="project" value="UniProtKB-KW"/>
</dbReference>
<dbReference type="PATRIC" id="fig|1703.6.peg.2325"/>
<comment type="function">
    <text evidence="10 13">Cell wall formation. Adds enolpyruvyl to UDP-N-acetylglucosamine.</text>
</comment>
<comment type="caution">
    <text evidence="13">Lacks conserved residue(s) required for the propagation of feature annotation.</text>
</comment>
<dbReference type="InterPro" id="IPR036968">
    <property type="entry name" value="Enolpyruvate_Tfrase_sf"/>
</dbReference>
<sequence>MDVFRLTGPAQMAGTIDVRGAKNSVLKLMAASLLAVGRTTITNVPAILDVRIMVELLVRLGCEVDYDAAAGVVSIDVPAEVGIQADYELVRAMRASISVLGPLTARMRSAHVALPGGDAIGSRGLDMHQAGLEALGAVVHLDHGYFVAEAPEGLRGSEIVLEFPSVGATENLVMAATLAHGTTTIANAAREPEIVDICTMLVEMGAQIEGIGTSDLTITGVESLQPVTHRTVGDRIVAGTFAFGAALSAGDVTVRGVGLDIMPNIGMKLRDSGATVEDLGEITLGDGTLGKGFRVIGAERPHAIRVATMPFPGFPTDLQPFVIALNSVSDGIGLLSENLFEARWRFVQEIARLGAKVRIDGNHALVTGSEGLSGAEVEASDIRAGAGLVMAALRAGGVTEVSGIDHIERGYENFVVNLRSLGVDIERVEKPDVLSFD</sequence>
<evidence type="ECO:0000256" key="8">
    <source>
        <dbReference type="ARBA" id="ARBA00023306"/>
    </source>
</evidence>
<gene>
    <name evidence="13" type="primary">murA</name>
    <name evidence="15" type="ORF">AE0388_2426</name>
</gene>
<keyword evidence="6 13" id="KW-0133">Cell shape</keyword>
<keyword evidence="3 13" id="KW-0963">Cytoplasm</keyword>
<dbReference type="SUPFAM" id="SSF55205">
    <property type="entry name" value="EPT/RTPC-like"/>
    <property type="match status" value="1"/>
</dbReference>
<evidence type="ECO:0000256" key="4">
    <source>
        <dbReference type="ARBA" id="ARBA00022618"/>
    </source>
</evidence>
<evidence type="ECO:0000256" key="2">
    <source>
        <dbReference type="ARBA" id="ARBA00004752"/>
    </source>
</evidence>
<dbReference type="RefSeq" id="WP_039210690.1">
    <property type="nucleotide sequence ID" value="NZ_JTJZ01000020.1"/>
</dbReference>
<protein>
    <recommendedName>
        <fullName evidence="13">UDP-N-acetylglucosamine 1-carboxyvinyltransferase</fullName>
        <ecNumber evidence="13">2.5.1.7</ecNumber>
    </recommendedName>
    <alternativeName>
        <fullName evidence="13">Enoylpyruvate transferase</fullName>
    </alternativeName>
    <alternativeName>
        <fullName evidence="13">UDP-N-acetylglucosamine enolpyruvyl transferase</fullName>
        <shortName evidence="13">EPT</shortName>
    </alternativeName>
</protein>
<comment type="catalytic activity">
    <reaction evidence="12 13">
        <text>phosphoenolpyruvate + UDP-N-acetyl-alpha-D-glucosamine = UDP-N-acetyl-3-O-(1-carboxyvinyl)-alpha-D-glucosamine + phosphate</text>
        <dbReference type="Rhea" id="RHEA:18681"/>
        <dbReference type="ChEBI" id="CHEBI:43474"/>
        <dbReference type="ChEBI" id="CHEBI:57705"/>
        <dbReference type="ChEBI" id="CHEBI:58702"/>
        <dbReference type="ChEBI" id="CHEBI:68483"/>
        <dbReference type="EC" id="2.5.1.7"/>
    </reaction>
</comment>
<keyword evidence="5 13" id="KW-0808">Transferase</keyword>
<evidence type="ECO:0000256" key="7">
    <source>
        <dbReference type="ARBA" id="ARBA00022984"/>
    </source>
</evidence>
<dbReference type="CDD" id="cd01555">
    <property type="entry name" value="UdpNAET"/>
    <property type="match status" value="1"/>
</dbReference>
<dbReference type="Gene3D" id="3.65.10.10">
    <property type="entry name" value="Enolpyruvate transferase domain"/>
    <property type="match status" value="2"/>
</dbReference>
<evidence type="ECO:0000256" key="13">
    <source>
        <dbReference type="HAMAP-Rule" id="MF_00111"/>
    </source>
</evidence>
<comment type="similarity">
    <text evidence="11 13">Belongs to the EPSP synthase family. MurA subfamily.</text>
</comment>
<evidence type="ECO:0000256" key="1">
    <source>
        <dbReference type="ARBA" id="ARBA00004496"/>
    </source>
</evidence>
<comment type="caution">
    <text evidence="15">The sequence shown here is derived from an EMBL/GenBank/DDBJ whole genome shotgun (WGS) entry which is preliminary data.</text>
</comment>
<evidence type="ECO:0000313" key="16">
    <source>
        <dbReference type="Proteomes" id="UP000031488"/>
    </source>
</evidence>
<dbReference type="NCBIfam" id="TIGR01072">
    <property type="entry name" value="murA"/>
    <property type="match status" value="1"/>
</dbReference>
<evidence type="ECO:0000256" key="12">
    <source>
        <dbReference type="ARBA" id="ARBA00047527"/>
    </source>
</evidence>
<evidence type="ECO:0000256" key="10">
    <source>
        <dbReference type="ARBA" id="ARBA00037534"/>
    </source>
</evidence>
<accession>A0A0B9A8S2</accession>
<dbReference type="STRING" id="1703.BLSMQ_1765"/>
<dbReference type="InterPro" id="IPR013792">
    <property type="entry name" value="RNA3'P_cycl/enolpyr_Trfase_a/b"/>
</dbReference>
<dbReference type="Proteomes" id="UP000031488">
    <property type="component" value="Unassembled WGS sequence"/>
</dbReference>
<comment type="subcellular location">
    <subcellularLocation>
        <location evidence="1 13">Cytoplasm</location>
    </subcellularLocation>
</comment>
<dbReference type="GO" id="GO:0051301">
    <property type="term" value="P:cell division"/>
    <property type="evidence" value="ECO:0007669"/>
    <property type="project" value="UniProtKB-KW"/>
</dbReference>
<organism evidence="15 16">
    <name type="scientific">Brevibacterium linens</name>
    <dbReference type="NCBI Taxonomy" id="1703"/>
    <lineage>
        <taxon>Bacteria</taxon>
        <taxon>Bacillati</taxon>
        <taxon>Actinomycetota</taxon>
        <taxon>Actinomycetes</taxon>
        <taxon>Micrococcales</taxon>
        <taxon>Brevibacteriaceae</taxon>
        <taxon>Brevibacterium</taxon>
    </lineage>
</organism>
<reference evidence="15 16" key="1">
    <citation type="submission" date="2014-11" db="EMBL/GenBank/DDBJ databases">
        <title>Draft Genome Sequence of Brevibacterium linens AE038-8.</title>
        <authorList>
            <person name="Maizel D."/>
            <person name="Utturkar S.M."/>
            <person name="Brown S.D."/>
            <person name="Ferrero M."/>
            <person name="Rosen B.P."/>
        </authorList>
    </citation>
    <scope>NUCLEOTIDE SEQUENCE [LARGE SCALE GENOMIC DNA]</scope>
    <source>
        <strain evidence="15 16">AE038-8</strain>
    </source>
</reference>
<dbReference type="EMBL" id="JTJZ01000020">
    <property type="protein sequence ID" value="KHS51876.1"/>
    <property type="molecule type" value="Genomic_DNA"/>
</dbReference>
<dbReference type="InterPro" id="IPR001986">
    <property type="entry name" value="Enolpyruvate_Tfrase_dom"/>
</dbReference>
<keyword evidence="16" id="KW-1185">Reference proteome</keyword>
<feature type="active site" description="Proton donor" evidence="13">
    <location>
        <position position="118"/>
    </location>
</feature>
<evidence type="ECO:0000256" key="6">
    <source>
        <dbReference type="ARBA" id="ARBA00022960"/>
    </source>
</evidence>
<evidence type="ECO:0000313" key="15">
    <source>
        <dbReference type="EMBL" id="KHS51876.1"/>
    </source>
</evidence>
<dbReference type="Pfam" id="PF00275">
    <property type="entry name" value="EPSP_synthase"/>
    <property type="match status" value="1"/>
</dbReference>
<dbReference type="GO" id="GO:0005737">
    <property type="term" value="C:cytoplasm"/>
    <property type="evidence" value="ECO:0007669"/>
    <property type="project" value="UniProtKB-SubCell"/>
</dbReference>
<dbReference type="GO" id="GO:0008760">
    <property type="term" value="F:UDP-N-acetylglucosamine 1-carboxyvinyltransferase activity"/>
    <property type="evidence" value="ECO:0007669"/>
    <property type="project" value="UniProtKB-UniRule"/>
</dbReference>
<dbReference type="GO" id="GO:0008360">
    <property type="term" value="P:regulation of cell shape"/>
    <property type="evidence" value="ECO:0007669"/>
    <property type="project" value="UniProtKB-KW"/>
</dbReference>
<feature type="binding site" evidence="13">
    <location>
        <position position="339"/>
    </location>
    <ligand>
        <name>UDP-N-acetyl-alpha-D-glucosamine</name>
        <dbReference type="ChEBI" id="CHEBI:57705"/>
    </ligand>
</feature>
<dbReference type="InterPro" id="IPR005750">
    <property type="entry name" value="UDP_GlcNAc_COvinyl_MurA"/>
</dbReference>
<feature type="binding site" evidence="13">
    <location>
        <begin position="22"/>
        <end position="23"/>
    </location>
    <ligand>
        <name>phosphoenolpyruvate</name>
        <dbReference type="ChEBI" id="CHEBI:58702"/>
    </ligand>
</feature>
<feature type="binding site" evidence="13">
    <location>
        <position position="317"/>
    </location>
    <ligand>
        <name>UDP-N-acetyl-alpha-D-glucosamine</name>
        <dbReference type="ChEBI" id="CHEBI:57705"/>
    </ligand>
</feature>
<evidence type="ECO:0000256" key="3">
    <source>
        <dbReference type="ARBA" id="ARBA00022490"/>
    </source>
</evidence>
<dbReference type="NCBIfam" id="NF006873">
    <property type="entry name" value="PRK09369.1"/>
    <property type="match status" value="1"/>
</dbReference>
<feature type="binding site" evidence="13">
    <location>
        <position position="94"/>
    </location>
    <ligand>
        <name>UDP-N-acetyl-alpha-D-glucosamine</name>
        <dbReference type="ChEBI" id="CHEBI:57705"/>
    </ligand>
</feature>
<dbReference type="HAMAP" id="MF_00111">
    <property type="entry name" value="MurA"/>
    <property type="match status" value="1"/>
</dbReference>
<dbReference type="InterPro" id="IPR050068">
    <property type="entry name" value="MurA_subfamily"/>
</dbReference>
<evidence type="ECO:0000259" key="14">
    <source>
        <dbReference type="Pfam" id="PF00275"/>
    </source>
</evidence>
<proteinExistence type="inferred from homology"/>
<keyword evidence="4 13" id="KW-0132">Cell division</keyword>
<feature type="domain" description="Enolpyruvate transferase" evidence="14">
    <location>
        <begin position="7"/>
        <end position="417"/>
    </location>
</feature>
<evidence type="ECO:0000256" key="9">
    <source>
        <dbReference type="ARBA" id="ARBA00023316"/>
    </source>
</evidence>
<dbReference type="GO" id="GO:0019277">
    <property type="term" value="P:UDP-N-acetylgalactosamine biosynthetic process"/>
    <property type="evidence" value="ECO:0007669"/>
    <property type="project" value="InterPro"/>
</dbReference>
<dbReference type="OrthoDB" id="9803760at2"/>
<name>A0A0B9A8S2_BRELN</name>